<accession>A0AAV2B5X6</accession>
<keyword evidence="2" id="KW-1185">Reference proteome</keyword>
<name>A0AAV2B5X6_9ARAC</name>
<dbReference type="Proteomes" id="UP001497382">
    <property type="component" value="Unassembled WGS sequence"/>
</dbReference>
<protein>
    <submittedName>
        <fullName evidence="1">Uncharacterized protein</fullName>
    </submittedName>
</protein>
<evidence type="ECO:0000313" key="1">
    <source>
        <dbReference type="EMBL" id="CAL1291640.1"/>
    </source>
</evidence>
<organism evidence="1 2">
    <name type="scientific">Larinioides sclopetarius</name>
    <dbReference type="NCBI Taxonomy" id="280406"/>
    <lineage>
        <taxon>Eukaryota</taxon>
        <taxon>Metazoa</taxon>
        <taxon>Ecdysozoa</taxon>
        <taxon>Arthropoda</taxon>
        <taxon>Chelicerata</taxon>
        <taxon>Arachnida</taxon>
        <taxon>Araneae</taxon>
        <taxon>Araneomorphae</taxon>
        <taxon>Entelegynae</taxon>
        <taxon>Araneoidea</taxon>
        <taxon>Araneidae</taxon>
        <taxon>Larinioides</taxon>
    </lineage>
</organism>
<reference evidence="1 2" key="1">
    <citation type="submission" date="2024-04" db="EMBL/GenBank/DDBJ databases">
        <authorList>
            <person name="Rising A."/>
            <person name="Reimegard J."/>
            <person name="Sonavane S."/>
            <person name="Akerstrom W."/>
            <person name="Nylinder S."/>
            <person name="Hedman E."/>
            <person name="Kallberg Y."/>
        </authorList>
    </citation>
    <scope>NUCLEOTIDE SEQUENCE [LARGE SCALE GENOMIC DNA]</scope>
</reference>
<gene>
    <name evidence="1" type="ORF">LARSCL_LOCUS17201</name>
</gene>
<comment type="caution">
    <text evidence="1">The sequence shown here is derived from an EMBL/GenBank/DDBJ whole genome shotgun (WGS) entry which is preliminary data.</text>
</comment>
<feature type="non-terminal residue" evidence="1">
    <location>
        <position position="1"/>
    </location>
</feature>
<dbReference type="AlphaFoldDB" id="A0AAV2B5X6"/>
<sequence length="52" mass="5964">VCLILNITRGFSQSWLKKQITSQSFSSIPKATLLPGVCQKKLSKYNFPLTYW</sequence>
<evidence type="ECO:0000313" key="2">
    <source>
        <dbReference type="Proteomes" id="UP001497382"/>
    </source>
</evidence>
<dbReference type="EMBL" id="CAXIEN010000289">
    <property type="protein sequence ID" value="CAL1291640.1"/>
    <property type="molecule type" value="Genomic_DNA"/>
</dbReference>
<feature type="non-terminal residue" evidence="1">
    <location>
        <position position="52"/>
    </location>
</feature>
<proteinExistence type="predicted"/>